<keyword evidence="2 3" id="KW-0040">ANK repeat</keyword>
<keyword evidence="6" id="KW-1185">Reference proteome</keyword>
<dbReference type="Pfam" id="PF13857">
    <property type="entry name" value="Ank_5"/>
    <property type="match status" value="1"/>
</dbReference>
<gene>
    <name evidence="5" type="ORF">Ctob_011078</name>
</gene>
<feature type="region of interest" description="Disordered" evidence="4">
    <location>
        <begin position="274"/>
        <end position="294"/>
    </location>
</feature>
<dbReference type="AlphaFoldDB" id="A0A0M0JU18"/>
<evidence type="ECO:0000313" key="6">
    <source>
        <dbReference type="Proteomes" id="UP000037460"/>
    </source>
</evidence>
<dbReference type="Gene3D" id="1.25.40.20">
    <property type="entry name" value="Ankyrin repeat-containing domain"/>
    <property type="match status" value="1"/>
</dbReference>
<protein>
    <submittedName>
        <fullName evidence="5">Ankyrin repeat protein mbp3 16</fullName>
    </submittedName>
</protein>
<reference evidence="6" key="1">
    <citation type="journal article" date="2015" name="PLoS Genet.">
        <title>Genome Sequence and Transcriptome Analyses of Chrysochromulina tobin: Metabolic Tools for Enhanced Algal Fitness in the Prominent Order Prymnesiales (Haptophyceae).</title>
        <authorList>
            <person name="Hovde B.T."/>
            <person name="Deodato C.R."/>
            <person name="Hunsperger H.M."/>
            <person name="Ryken S.A."/>
            <person name="Yost W."/>
            <person name="Jha R.K."/>
            <person name="Patterson J."/>
            <person name="Monnat R.J. Jr."/>
            <person name="Barlow S.B."/>
            <person name="Starkenburg S.R."/>
            <person name="Cattolico R.A."/>
        </authorList>
    </citation>
    <scope>NUCLEOTIDE SEQUENCE</scope>
    <source>
        <strain evidence="6">CCMP291</strain>
    </source>
</reference>
<organism evidence="5 6">
    <name type="scientific">Chrysochromulina tobinii</name>
    <dbReference type="NCBI Taxonomy" id="1460289"/>
    <lineage>
        <taxon>Eukaryota</taxon>
        <taxon>Haptista</taxon>
        <taxon>Haptophyta</taxon>
        <taxon>Prymnesiophyceae</taxon>
        <taxon>Prymnesiales</taxon>
        <taxon>Chrysochromulinaceae</taxon>
        <taxon>Chrysochromulina</taxon>
    </lineage>
</organism>
<dbReference type="Proteomes" id="UP000037460">
    <property type="component" value="Unassembled WGS sequence"/>
</dbReference>
<feature type="region of interest" description="Disordered" evidence="4">
    <location>
        <begin position="1"/>
        <end position="44"/>
    </location>
</feature>
<feature type="compositionally biased region" description="Polar residues" evidence="4">
    <location>
        <begin position="77"/>
        <end position="90"/>
    </location>
</feature>
<evidence type="ECO:0000256" key="4">
    <source>
        <dbReference type="SAM" id="MobiDB-lite"/>
    </source>
</evidence>
<proteinExistence type="predicted"/>
<dbReference type="PROSITE" id="PS50297">
    <property type="entry name" value="ANK_REP_REGION"/>
    <property type="match status" value="1"/>
</dbReference>
<dbReference type="SMART" id="SM00248">
    <property type="entry name" value="ANK"/>
    <property type="match status" value="1"/>
</dbReference>
<feature type="compositionally biased region" description="Low complexity" evidence="4">
    <location>
        <begin position="214"/>
        <end position="234"/>
    </location>
</feature>
<dbReference type="PROSITE" id="PS50088">
    <property type="entry name" value="ANK_REPEAT"/>
    <property type="match status" value="1"/>
</dbReference>
<evidence type="ECO:0000256" key="3">
    <source>
        <dbReference type="PROSITE-ProRule" id="PRU00023"/>
    </source>
</evidence>
<dbReference type="InterPro" id="IPR050776">
    <property type="entry name" value="Ank_Repeat/CDKN_Inhibitor"/>
</dbReference>
<feature type="non-terminal residue" evidence="5">
    <location>
        <position position="477"/>
    </location>
</feature>
<comment type="caution">
    <text evidence="5">The sequence shown here is derived from an EMBL/GenBank/DDBJ whole genome shotgun (WGS) entry which is preliminary data.</text>
</comment>
<feature type="compositionally biased region" description="Basic and acidic residues" evidence="4">
    <location>
        <begin position="177"/>
        <end position="204"/>
    </location>
</feature>
<feature type="region of interest" description="Disordered" evidence="4">
    <location>
        <begin position="76"/>
        <end position="113"/>
    </location>
</feature>
<dbReference type="OrthoDB" id="414816at2759"/>
<evidence type="ECO:0000313" key="5">
    <source>
        <dbReference type="EMBL" id="KOO29995.1"/>
    </source>
</evidence>
<dbReference type="SUPFAM" id="SSF48403">
    <property type="entry name" value="Ankyrin repeat"/>
    <property type="match status" value="1"/>
</dbReference>
<sequence>MARAASAGAPPNLTAAVPTKPPDQTAASRAPAKHPRYSSAQIDEMTVRQLKRALEERGESYDLTWAERPDERKLLQQHATSLRTMCTDASSGPDATGTTHSHSHSHLGPDADSVDEFARFRDLRAISEPDAGSLDSWGGHPRRFREPLRSTPAPAVPPSAPGQRVAGSPQGPSRGDPISDRGDPISDHGDPISERGDPISDRGDPISGRGDPISGQRPGSPQGQPEPSGQPSRPASTAVPPCAPAYREGLQVQVQDQPPDGTFEKIKRRLEQESMARLRGRPTHFINPAHEPEERSQSVWAHVLRPEILSAASAAKRKALRQPRLRAVVASSSEGRVGALHAPRRDGSAADAMSDSMGKAVFEAASDGKEAELTRLIGLGGNVNWHNPDAAEAIEVNAKNIHDVTALHLAAYWGYLAIAKRLLEGGADPTLRDISGRTAIDIARQEGKSEVVALLSEPRYAARMHTDCPAMPSGCAE</sequence>
<keyword evidence="1" id="KW-0677">Repeat</keyword>
<feature type="repeat" description="ANK" evidence="3">
    <location>
        <begin position="402"/>
        <end position="434"/>
    </location>
</feature>
<dbReference type="EMBL" id="JWZX01002315">
    <property type="protein sequence ID" value="KOO29995.1"/>
    <property type="molecule type" value="Genomic_DNA"/>
</dbReference>
<feature type="region of interest" description="Disordered" evidence="4">
    <location>
        <begin position="126"/>
        <end position="242"/>
    </location>
</feature>
<evidence type="ECO:0000256" key="2">
    <source>
        <dbReference type="ARBA" id="ARBA00023043"/>
    </source>
</evidence>
<accession>A0A0M0JU18</accession>
<evidence type="ECO:0000256" key="1">
    <source>
        <dbReference type="ARBA" id="ARBA00022737"/>
    </source>
</evidence>
<dbReference type="InterPro" id="IPR002110">
    <property type="entry name" value="Ankyrin_rpt"/>
</dbReference>
<dbReference type="InterPro" id="IPR036770">
    <property type="entry name" value="Ankyrin_rpt-contain_sf"/>
</dbReference>
<dbReference type="PANTHER" id="PTHR24201">
    <property type="entry name" value="ANK_REP_REGION DOMAIN-CONTAINING PROTEIN"/>
    <property type="match status" value="1"/>
</dbReference>
<name>A0A0M0JU18_9EUKA</name>